<comment type="similarity">
    <text evidence="1 3">Belongs to the short-chain dehydrogenases/reductases (SDR) family.</text>
</comment>
<keyword evidence="2" id="KW-0560">Oxidoreductase</keyword>
<dbReference type="PANTHER" id="PTHR24322:SF736">
    <property type="entry name" value="RETINOL DEHYDROGENASE 10"/>
    <property type="match status" value="1"/>
</dbReference>
<keyword evidence="5" id="KW-1185">Reference proteome</keyword>
<dbReference type="PRINTS" id="PR00080">
    <property type="entry name" value="SDRFAMILY"/>
</dbReference>
<name>A0A846W138_9NOCA</name>
<dbReference type="Proteomes" id="UP000572007">
    <property type="component" value="Unassembled WGS sequence"/>
</dbReference>
<dbReference type="GO" id="GO:0016616">
    <property type="term" value="F:oxidoreductase activity, acting on the CH-OH group of donors, NAD or NADP as acceptor"/>
    <property type="evidence" value="ECO:0007669"/>
    <property type="project" value="TreeGrafter"/>
</dbReference>
<dbReference type="PRINTS" id="PR00081">
    <property type="entry name" value="GDHRDH"/>
</dbReference>
<organism evidence="4 5">
    <name type="scientific">Nocardia coubleae</name>
    <dbReference type="NCBI Taxonomy" id="356147"/>
    <lineage>
        <taxon>Bacteria</taxon>
        <taxon>Bacillati</taxon>
        <taxon>Actinomycetota</taxon>
        <taxon>Actinomycetes</taxon>
        <taxon>Mycobacteriales</taxon>
        <taxon>Nocardiaceae</taxon>
        <taxon>Nocardia</taxon>
    </lineage>
</organism>
<dbReference type="Gene3D" id="3.40.50.720">
    <property type="entry name" value="NAD(P)-binding Rossmann-like Domain"/>
    <property type="match status" value="1"/>
</dbReference>
<evidence type="ECO:0000313" key="5">
    <source>
        <dbReference type="Proteomes" id="UP000572007"/>
    </source>
</evidence>
<dbReference type="InterPro" id="IPR020904">
    <property type="entry name" value="Sc_DH/Rdtase_CS"/>
</dbReference>
<evidence type="ECO:0000256" key="2">
    <source>
        <dbReference type="ARBA" id="ARBA00023002"/>
    </source>
</evidence>
<dbReference type="RefSeq" id="WP_067639329.1">
    <property type="nucleotide sequence ID" value="NZ_JAAXOM010000001.1"/>
</dbReference>
<protein>
    <submittedName>
        <fullName evidence="4">SDR family NAD(P)-dependent oxidoreductase</fullName>
    </submittedName>
</protein>
<proteinExistence type="inferred from homology"/>
<gene>
    <name evidence="4" type="ORF">HGA10_05875</name>
</gene>
<dbReference type="InterPro" id="IPR002347">
    <property type="entry name" value="SDR_fam"/>
</dbReference>
<comment type="caution">
    <text evidence="4">The sequence shown here is derived from an EMBL/GenBank/DDBJ whole genome shotgun (WGS) entry which is preliminary data.</text>
</comment>
<evidence type="ECO:0000256" key="1">
    <source>
        <dbReference type="ARBA" id="ARBA00006484"/>
    </source>
</evidence>
<dbReference type="InterPro" id="IPR036291">
    <property type="entry name" value="NAD(P)-bd_dom_sf"/>
</dbReference>
<dbReference type="AlphaFoldDB" id="A0A846W138"/>
<dbReference type="SUPFAM" id="SSF51735">
    <property type="entry name" value="NAD(P)-binding Rossmann-fold domains"/>
    <property type="match status" value="1"/>
</dbReference>
<dbReference type="EMBL" id="JAAXOM010000001">
    <property type="protein sequence ID" value="NKX86841.1"/>
    <property type="molecule type" value="Genomic_DNA"/>
</dbReference>
<reference evidence="4 5" key="1">
    <citation type="submission" date="2020-04" db="EMBL/GenBank/DDBJ databases">
        <title>MicrobeNet Type strains.</title>
        <authorList>
            <person name="Nicholson A.C."/>
        </authorList>
    </citation>
    <scope>NUCLEOTIDE SEQUENCE [LARGE SCALE GENOMIC DNA]</scope>
    <source>
        <strain evidence="4 5">DSM 44960</strain>
    </source>
</reference>
<accession>A0A846W138</accession>
<dbReference type="PROSITE" id="PS00061">
    <property type="entry name" value="ADH_SHORT"/>
    <property type="match status" value="1"/>
</dbReference>
<dbReference type="Pfam" id="PF00106">
    <property type="entry name" value="adh_short"/>
    <property type="match status" value="1"/>
</dbReference>
<evidence type="ECO:0000313" key="4">
    <source>
        <dbReference type="EMBL" id="NKX86841.1"/>
    </source>
</evidence>
<dbReference type="NCBIfam" id="NF005878">
    <property type="entry name" value="PRK07825.1"/>
    <property type="match status" value="1"/>
</dbReference>
<sequence>MKYTLVGRVVVVTGGARGIGLTLATELVARGALVAIGDIDDSALEGARSASRAALAGRLDVTDPESWGRFLDSVESELGLVDVLINNAGIMPAGPLLSEPDGVTRRIFEINSLGGVLGAKFAMARMVPRGGGHIVTIASTMGESAVPGLATYNASKAASIRFADAARLEFRRSGVLFSCVLPGAVNTELATGIRGPKGVPNVEPVDVAEAVVAALESGRSRPRIYVPRSFGVLLRLQQLLPRRVGEALARALGAEDAVLRDSDLTARLAYNTRVGRS</sequence>
<evidence type="ECO:0000256" key="3">
    <source>
        <dbReference type="RuleBase" id="RU000363"/>
    </source>
</evidence>
<dbReference type="PANTHER" id="PTHR24322">
    <property type="entry name" value="PKSB"/>
    <property type="match status" value="1"/>
</dbReference>